<accession>A0A8S1CJG0</accession>
<keyword evidence="2" id="KW-1185">Reference proteome</keyword>
<dbReference type="Proteomes" id="UP000494165">
    <property type="component" value="Unassembled WGS sequence"/>
</dbReference>
<proteinExistence type="predicted"/>
<dbReference type="EMBL" id="CADEPI010000052">
    <property type="protein sequence ID" value="CAB3370459.1"/>
    <property type="molecule type" value="Genomic_DNA"/>
</dbReference>
<sequence length="230" mass="25136">MLIKLIKLPKFDFGLSSAAMCGRVENYIRVLRVIEDHDNIWLIYAPSAFEQRQGAQEPRNQKWMKNICLWGCCRSTRVPCRGEPGWPGACPASGALATAGQSFSSSSHQACTPNGANSAFLPMRAMKDLHFDTEKDFPKKYLKRGMHALFGQEEWPKIGYQIGKLIALHSCGWLAAAEHLEVGATANCGGSLSLGAPASKVGLLRPPFLILALARRVPNEVVTIAKTEAV</sequence>
<evidence type="ECO:0000313" key="2">
    <source>
        <dbReference type="Proteomes" id="UP000494165"/>
    </source>
</evidence>
<protein>
    <submittedName>
        <fullName evidence="1">Uncharacterized protein</fullName>
    </submittedName>
</protein>
<evidence type="ECO:0000313" key="1">
    <source>
        <dbReference type="EMBL" id="CAB3370459.1"/>
    </source>
</evidence>
<reference evidence="1 2" key="1">
    <citation type="submission" date="2020-04" db="EMBL/GenBank/DDBJ databases">
        <authorList>
            <person name="Alioto T."/>
            <person name="Alioto T."/>
            <person name="Gomez Garrido J."/>
        </authorList>
    </citation>
    <scope>NUCLEOTIDE SEQUENCE [LARGE SCALE GENOMIC DNA]</scope>
</reference>
<name>A0A8S1CJG0_9INSE</name>
<dbReference type="AlphaFoldDB" id="A0A8S1CJG0"/>
<organism evidence="1 2">
    <name type="scientific">Cloeon dipterum</name>
    <dbReference type="NCBI Taxonomy" id="197152"/>
    <lineage>
        <taxon>Eukaryota</taxon>
        <taxon>Metazoa</taxon>
        <taxon>Ecdysozoa</taxon>
        <taxon>Arthropoda</taxon>
        <taxon>Hexapoda</taxon>
        <taxon>Insecta</taxon>
        <taxon>Pterygota</taxon>
        <taxon>Palaeoptera</taxon>
        <taxon>Ephemeroptera</taxon>
        <taxon>Pisciforma</taxon>
        <taxon>Baetidae</taxon>
        <taxon>Cloeon</taxon>
    </lineage>
</organism>
<gene>
    <name evidence="1" type="ORF">CLODIP_2_CD10721</name>
</gene>
<comment type="caution">
    <text evidence="1">The sequence shown here is derived from an EMBL/GenBank/DDBJ whole genome shotgun (WGS) entry which is preliminary data.</text>
</comment>